<keyword evidence="1" id="KW-0645">Protease</keyword>
<evidence type="ECO:0000313" key="1">
    <source>
        <dbReference type="EMBL" id="KAH8002681.1"/>
    </source>
</evidence>
<evidence type="ECO:0000313" key="2">
    <source>
        <dbReference type="Proteomes" id="UP000827872"/>
    </source>
</evidence>
<keyword evidence="1" id="KW-0378">Hydrolase</keyword>
<dbReference type="EMBL" id="CM037621">
    <property type="protein sequence ID" value="KAH8002681.1"/>
    <property type="molecule type" value="Genomic_DNA"/>
</dbReference>
<keyword evidence="2" id="KW-1185">Reference proteome</keyword>
<reference evidence="1" key="1">
    <citation type="submission" date="2021-08" db="EMBL/GenBank/DDBJ databases">
        <title>The first chromosome-level gecko genome reveals the dynamic sex chromosomes of Neotropical dwarf geckos (Sphaerodactylidae: Sphaerodactylus).</title>
        <authorList>
            <person name="Pinto B.J."/>
            <person name="Keating S.E."/>
            <person name="Gamble T."/>
        </authorList>
    </citation>
    <scope>NUCLEOTIDE SEQUENCE</scope>
    <source>
        <strain evidence="1">TG3544</strain>
    </source>
</reference>
<organism evidence="1 2">
    <name type="scientific">Sphaerodactylus townsendi</name>
    <dbReference type="NCBI Taxonomy" id="933632"/>
    <lineage>
        <taxon>Eukaryota</taxon>
        <taxon>Metazoa</taxon>
        <taxon>Chordata</taxon>
        <taxon>Craniata</taxon>
        <taxon>Vertebrata</taxon>
        <taxon>Euteleostomi</taxon>
        <taxon>Lepidosauria</taxon>
        <taxon>Squamata</taxon>
        <taxon>Bifurcata</taxon>
        <taxon>Gekkota</taxon>
        <taxon>Sphaerodactylidae</taxon>
        <taxon>Sphaerodactylus</taxon>
    </lineage>
</organism>
<keyword evidence="1" id="KW-0031">Aminopeptidase</keyword>
<proteinExistence type="predicted"/>
<accession>A0ACB8FBX9</accession>
<gene>
    <name evidence="1" type="primary">RNPEPL1_1</name>
    <name evidence="1" type="ORF">K3G42_027180</name>
</gene>
<name>A0ACB8FBX9_9SAUR</name>
<protein>
    <submittedName>
        <fullName evidence="1">Aminopeptidase rnpepl1</fullName>
    </submittedName>
</protein>
<dbReference type="Proteomes" id="UP000827872">
    <property type="component" value="Linkage Group LG08"/>
</dbReference>
<comment type="caution">
    <text evidence="1">The sequence shown here is derived from an EMBL/GenBank/DDBJ whole genome shotgun (WGS) entry which is preliminary data.</text>
</comment>
<sequence length="192" mass="21749">MLHLWLQPLKWLQRQCLFNSPGTQIWWLDPELTYGISKPFVFTQGHSVCNRSFFPCFDTPAAKCPYSAVVKAPAGMQVLMSATQSSYKEHERVYEFEMEYPVPAYLVALAAGELVPADIGPRSRVWAEPCLLETAISKLSGRVERWLSAAESLYGPYIWGRCDIVFLPPSFPIVAMENPLPDLHHLVHPGER</sequence>